<feature type="region of interest" description="Disordered" evidence="1">
    <location>
        <begin position="1"/>
        <end position="62"/>
    </location>
</feature>
<feature type="region of interest" description="Disordered" evidence="1">
    <location>
        <begin position="148"/>
        <end position="187"/>
    </location>
</feature>
<comment type="caution">
    <text evidence="2">The sequence shown here is derived from an EMBL/GenBank/DDBJ whole genome shotgun (WGS) entry which is preliminary data.</text>
</comment>
<keyword evidence="3" id="KW-1185">Reference proteome</keyword>
<dbReference type="Proteomes" id="UP000279259">
    <property type="component" value="Unassembled WGS sequence"/>
</dbReference>
<reference evidence="2 3" key="1">
    <citation type="submission" date="2018-11" db="EMBL/GenBank/DDBJ databases">
        <title>Genome sequence of Saitozyma podzolica DSM 27192.</title>
        <authorList>
            <person name="Aliyu H."/>
            <person name="Gorte O."/>
            <person name="Ochsenreither K."/>
        </authorList>
    </citation>
    <scope>NUCLEOTIDE SEQUENCE [LARGE SCALE GENOMIC DNA]</scope>
    <source>
        <strain evidence="2 3">DSM 27192</strain>
    </source>
</reference>
<feature type="compositionally biased region" description="Polar residues" evidence="1">
    <location>
        <begin position="166"/>
        <end position="184"/>
    </location>
</feature>
<proteinExistence type="predicted"/>
<protein>
    <submittedName>
        <fullName evidence="2">Uncharacterized protein</fullName>
    </submittedName>
</protein>
<feature type="compositionally biased region" description="Low complexity" evidence="1">
    <location>
        <begin position="232"/>
        <end position="262"/>
    </location>
</feature>
<evidence type="ECO:0000313" key="3">
    <source>
        <dbReference type="Proteomes" id="UP000279259"/>
    </source>
</evidence>
<feature type="compositionally biased region" description="Basic and acidic residues" evidence="1">
    <location>
        <begin position="204"/>
        <end position="216"/>
    </location>
</feature>
<feature type="region of interest" description="Disordered" evidence="1">
    <location>
        <begin position="378"/>
        <end position="417"/>
    </location>
</feature>
<organism evidence="2 3">
    <name type="scientific">Saitozyma podzolica</name>
    <dbReference type="NCBI Taxonomy" id="1890683"/>
    <lineage>
        <taxon>Eukaryota</taxon>
        <taxon>Fungi</taxon>
        <taxon>Dikarya</taxon>
        <taxon>Basidiomycota</taxon>
        <taxon>Agaricomycotina</taxon>
        <taxon>Tremellomycetes</taxon>
        <taxon>Tremellales</taxon>
        <taxon>Trimorphomycetaceae</taxon>
        <taxon>Saitozyma</taxon>
    </lineage>
</organism>
<feature type="compositionally biased region" description="Polar residues" evidence="1">
    <location>
        <begin position="27"/>
        <end position="37"/>
    </location>
</feature>
<dbReference type="EMBL" id="RSCD01000016">
    <property type="protein sequence ID" value="RSH88757.1"/>
    <property type="molecule type" value="Genomic_DNA"/>
</dbReference>
<gene>
    <name evidence="2" type="ORF">EHS25_002985</name>
</gene>
<evidence type="ECO:0000256" key="1">
    <source>
        <dbReference type="SAM" id="MobiDB-lite"/>
    </source>
</evidence>
<name>A0A427YCS3_9TREE</name>
<feature type="region of interest" description="Disordered" evidence="1">
    <location>
        <begin position="204"/>
        <end position="284"/>
    </location>
</feature>
<sequence length="417" mass="44689">MRAPIRTYKTSPNRPHPFPRPNKVKVKTSTPTATSRPAHSKSKPPAPRRTWTRDFQSTRKRHATATATATLQSGLAICLFGLGAKMFDGEYEEEEVLPDAAIADARDIPNADADDDVNAEVGKVGKDRSPAQTRKGLVSYAGDVVKRAASEEDQQQGAQVGHGEQTRFTSKTPNATSVPSTPTTLLGADVDHALKAVLEDEDISRGRRMTREGNLHRREKSPSPNPSIQIWSPVSSPSPTPSLTTGSTDSSPVSPSSQSATSAFMDIGTGKTPHTDANADTPDDPFDDIAEVACLGVADPLYSRGGCSTGLATMRTDSGIGVGIGTGVGLHLVEGEMMRIELDDLEGIDESDEMEMEMDVESHRVPDLEGDMTRALAQMREGSGEEQSGKESCKSLGEGEMDVDGMSSRWRDSPVWV</sequence>
<dbReference type="AlphaFoldDB" id="A0A427YCS3"/>
<accession>A0A427YCS3</accession>
<evidence type="ECO:0000313" key="2">
    <source>
        <dbReference type="EMBL" id="RSH88757.1"/>
    </source>
</evidence>